<comment type="subcellular location">
    <subcellularLocation>
        <location evidence="1">Cell membrane</location>
        <topology evidence="1">Multi-pass membrane protein</topology>
    </subcellularLocation>
</comment>
<evidence type="ECO:0000256" key="3">
    <source>
        <dbReference type="ARBA" id="ARBA00022475"/>
    </source>
</evidence>
<dbReference type="Pfam" id="PF01569">
    <property type="entry name" value="PAP2"/>
    <property type="match status" value="1"/>
</dbReference>
<dbReference type="InterPro" id="IPR032818">
    <property type="entry name" value="DedA-like"/>
</dbReference>
<comment type="similarity">
    <text evidence="2">Belongs to the DedA family.</text>
</comment>
<accession>A0A5B8SXV9</accession>
<dbReference type="GO" id="GO:0005886">
    <property type="term" value="C:plasma membrane"/>
    <property type="evidence" value="ECO:0007669"/>
    <property type="project" value="UniProtKB-SubCell"/>
</dbReference>
<name>A0A5B8SXV9_9GAMM</name>
<feature type="transmembrane region" description="Helical" evidence="7">
    <location>
        <begin position="305"/>
        <end position="323"/>
    </location>
</feature>
<dbReference type="PANTHER" id="PTHR30353:SF15">
    <property type="entry name" value="INNER MEMBRANE PROTEIN YABI"/>
    <property type="match status" value="1"/>
</dbReference>
<sequence>MLLALIAVVSLVESLALVGLAVPGVVLITALASLAGHQDIAAALILLAAFGGAVVGDGLSFALGSTQRQRIPDMWPFRRHPHWLESGIGFFERYGSLSIVFARFVGPVRPIVPLVAGMLYMPTWKFLWANVGSALLWAPTYVLPGYLLGRNWQRLVDIPPGAERWLSVLAICVVVLALGFSLLRHQLTRRGRLYRLTANLARRYPATRRLWIAMQAPRPSGEFPLASLSLLMLSLLALCLWTLLVLESNGPLAMDLQVKALFDQWQSPLLVTLGGYLAEAGDTLGVVALILPWLLWLLWARHLSAFLHLCAGLGGIAVANTLFKQLVGRARPDTPDYLTGSFSYPSAHSSTAIVLYGLAAAFIAQELPYRQRIWAYWIAIAICVPMALSRLMIGVHWTSDLIGGALLGLVVCGLVRVSYHRFAHRSLADAPWMALGVASLGLLTLRLALLPPV</sequence>
<feature type="transmembrane region" description="Helical" evidence="7">
    <location>
        <begin position="276"/>
        <end position="298"/>
    </location>
</feature>
<dbReference type="Gene3D" id="1.20.144.10">
    <property type="entry name" value="Phosphatidic acid phosphatase type 2/haloperoxidase"/>
    <property type="match status" value="2"/>
</dbReference>
<dbReference type="EMBL" id="CP042382">
    <property type="protein sequence ID" value="QEA40977.1"/>
    <property type="molecule type" value="Genomic_DNA"/>
</dbReference>
<keyword evidence="3" id="KW-1003">Cell membrane</keyword>
<reference evidence="9 10" key="1">
    <citation type="submission" date="2019-06" db="EMBL/GenBank/DDBJ databases">
        <title>Genome analyses of bacteria isolated from kimchi.</title>
        <authorList>
            <person name="Lee S."/>
            <person name="Ahn S."/>
            <person name="Roh S."/>
        </authorList>
    </citation>
    <scope>NUCLEOTIDE SEQUENCE [LARGE SCALE GENOMIC DNA]</scope>
    <source>
        <strain evidence="9 10">CBA4606</strain>
    </source>
</reference>
<evidence type="ECO:0000256" key="4">
    <source>
        <dbReference type="ARBA" id="ARBA00022692"/>
    </source>
</evidence>
<organism evidence="9 10">
    <name type="scientific">Pistricoccus aurantiacus</name>
    <dbReference type="NCBI Taxonomy" id="1883414"/>
    <lineage>
        <taxon>Bacteria</taxon>
        <taxon>Pseudomonadati</taxon>
        <taxon>Pseudomonadota</taxon>
        <taxon>Gammaproteobacteria</taxon>
        <taxon>Oceanospirillales</taxon>
        <taxon>Halomonadaceae</taxon>
        <taxon>Pistricoccus</taxon>
    </lineage>
</organism>
<dbReference type="InterPro" id="IPR036938">
    <property type="entry name" value="PAP2/HPO_sf"/>
</dbReference>
<dbReference type="SUPFAM" id="SSF48317">
    <property type="entry name" value="Acid phosphatase/Vanadium-dependent haloperoxidase"/>
    <property type="match status" value="1"/>
</dbReference>
<dbReference type="InterPro" id="IPR000326">
    <property type="entry name" value="PAP2/HPO"/>
</dbReference>
<evidence type="ECO:0000256" key="5">
    <source>
        <dbReference type="ARBA" id="ARBA00022989"/>
    </source>
</evidence>
<dbReference type="InterPro" id="IPR032816">
    <property type="entry name" value="VTT_dom"/>
</dbReference>
<proteinExistence type="inferred from homology"/>
<keyword evidence="10" id="KW-1185">Reference proteome</keyword>
<evidence type="ECO:0000256" key="6">
    <source>
        <dbReference type="ARBA" id="ARBA00023136"/>
    </source>
</evidence>
<dbReference type="PANTHER" id="PTHR30353">
    <property type="entry name" value="INNER MEMBRANE PROTEIN DEDA-RELATED"/>
    <property type="match status" value="1"/>
</dbReference>
<dbReference type="SMART" id="SM00014">
    <property type="entry name" value="acidPPc"/>
    <property type="match status" value="1"/>
</dbReference>
<dbReference type="Proteomes" id="UP000321272">
    <property type="component" value="Chromosome"/>
</dbReference>
<feature type="transmembrane region" description="Helical" evidence="7">
    <location>
        <begin position="164"/>
        <end position="183"/>
    </location>
</feature>
<protein>
    <submittedName>
        <fullName evidence="9">Phosphatase PAP2 family protein</fullName>
    </submittedName>
</protein>
<feature type="transmembrane region" description="Helical" evidence="7">
    <location>
        <begin position="126"/>
        <end position="144"/>
    </location>
</feature>
<evidence type="ECO:0000313" key="9">
    <source>
        <dbReference type="EMBL" id="QEA40977.1"/>
    </source>
</evidence>
<keyword evidence="6 7" id="KW-0472">Membrane</keyword>
<feature type="transmembrane region" description="Helical" evidence="7">
    <location>
        <begin position="431"/>
        <end position="449"/>
    </location>
</feature>
<feature type="transmembrane region" description="Helical" evidence="7">
    <location>
        <begin position="375"/>
        <end position="395"/>
    </location>
</feature>
<evidence type="ECO:0000313" key="10">
    <source>
        <dbReference type="Proteomes" id="UP000321272"/>
    </source>
</evidence>
<feature type="transmembrane region" description="Helical" evidence="7">
    <location>
        <begin position="223"/>
        <end position="246"/>
    </location>
</feature>
<dbReference type="CDD" id="cd03392">
    <property type="entry name" value="PAP2_like_2"/>
    <property type="match status" value="1"/>
</dbReference>
<evidence type="ECO:0000256" key="1">
    <source>
        <dbReference type="ARBA" id="ARBA00004651"/>
    </source>
</evidence>
<feature type="domain" description="Phosphatidic acid phosphatase type 2/haloperoxidase" evidence="8">
    <location>
        <begin position="305"/>
        <end position="416"/>
    </location>
</feature>
<gene>
    <name evidence="9" type="ORF">FGL86_15340</name>
</gene>
<evidence type="ECO:0000256" key="7">
    <source>
        <dbReference type="SAM" id="Phobius"/>
    </source>
</evidence>
<dbReference type="KEGG" id="paur:FGL86_15340"/>
<evidence type="ECO:0000256" key="2">
    <source>
        <dbReference type="ARBA" id="ARBA00010792"/>
    </source>
</evidence>
<dbReference type="OrthoDB" id="9780918at2"/>
<dbReference type="AlphaFoldDB" id="A0A5B8SXV9"/>
<evidence type="ECO:0000259" key="8">
    <source>
        <dbReference type="SMART" id="SM00014"/>
    </source>
</evidence>
<feature type="transmembrane region" description="Helical" evidence="7">
    <location>
        <begin position="401"/>
        <end position="419"/>
    </location>
</feature>
<feature type="transmembrane region" description="Helical" evidence="7">
    <location>
        <begin position="343"/>
        <end position="363"/>
    </location>
</feature>
<keyword evidence="5 7" id="KW-1133">Transmembrane helix</keyword>
<feature type="transmembrane region" description="Helical" evidence="7">
    <location>
        <begin position="40"/>
        <end position="64"/>
    </location>
</feature>
<keyword evidence="4 7" id="KW-0812">Transmembrane</keyword>
<dbReference type="Pfam" id="PF09335">
    <property type="entry name" value="VTT_dom"/>
    <property type="match status" value="1"/>
</dbReference>